<evidence type="ECO:0000259" key="1">
    <source>
        <dbReference type="Pfam" id="PF07969"/>
    </source>
</evidence>
<dbReference type="SUPFAM" id="SSF51556">
    <property type="entry name" value="Metallo-dependent hydrolases"/>
    <property type="match status" value="1"/>
</dbReference>
<comment type="caution">
    <text evidence="2">The sequence shown here is derived from an EMBL/GenBank/DDBJ whole genome shotgun (WGS) entry which is preliminary data.</text>
</comment>
<reference evidence="2" key="2">
    <citation type="submission" date="2021-04" db="EMBL/GenBank/DDBJ databases">
        <authorList>
            <person name="Gilroy R."/>
        </authorList>
    </citation>
    <scope>NUCLEOTIDE SEQUENCE</scope>
    <source>
        <strain evidence="2">CHK165-2605</strain>
    </source>
</reference>
<dbReference type="Proteomes" id="UP000823895">
    <property type="component" value="Unassembled WGS sequence"/>
</dbReference>
<organism evidence="2 3">
    <name type="scientific">Candidatus Mediterraneibacter gallistercoris</name>
    <dbReference type="NCBI Taxonomy" id="2838671"/>
    <lineage>
        <taxon>Bacteria</taxon>
        <taxon>Bacillati</taxon>
        <taxon>Bacillota</taxon>
        <taxon>Clostridia</taxon>
        <taxon>Lachnospirales</taxon>
        <taxon>Lachnospiraceae</taxon>
        <taxon>Mediterraneibacter</taxon>
    </lineage>
</organism>
<evidence type="ECO:0000313" key="3">
    <source>
        <dbReference type="Proteomes" id="UP000823895"/>
    </source>
</evidence>
<dbReference type="EMBL" id="DWWI01000200">
    <property type="protein sequence ID" value="HJC43932.1"/>
    <property type="molecule type" value="Genomic_DNA"/>
</dbReference>
<feature type="domain" description="Amidohydrolase 3" evidence="1">
    <location>
        <begin position="47"/>
        <end position="530"/>
    </location>
</feature>
<dbReference type="InterPro" id="IPR011059">
    <property type="entry name" value="Metal-dep_hydrolase_composite"/>
</dbReference>
<dbReference type="Gene3D" id="3.20.20.140">
    <property type="entry name" value="Metal-dependent hydrolases"/>
    <property type="match status" value="1"/>
</dbReference>
<dbReference type="SUPFAM" id="SSF51338">
    <property type="entry name" value="Composite domain of metallo-dependent hydrolases"/>
    <property type="match status" value="1"/>
</dbReference>
<dbReference type="CDD" id="cd01300">
    <property type="entry name" value="YtcJ_like"/>
    <property type="match status" value="1"/>
</dbReference>
<proteinExistence type="predicted"/>
<name>A0A9D2T2D0_9FIRM</name>
<dbReference type="PANTHER" id="PTHR22642:SF2">
    <property type="entry name" value="PROTEIN LONG AFTER FAR-RED 3"/>
    <property type="match status" value="1"/>
</dbReference>
<sequence length="533" mass="59251">MKKIYYNGKIITMAKEGEYAEALLTIDDKIIKTGRLEDLRQSHEDAELVDLQGKTLMPGFVDGHSHFLLAMQTAGMADLSRCSSFEEIVETMKNYIEKNHISETGAAMGWGYDHNFLPGGKHPDKKILDQISGSVPVCVVNTSGHMGCMNSAALNAAGIGADTPDPQGGKIGRIEGTSQPDGYLEEAAMFQGMGIVAARLGKAAVPSISAAENLYLSNGVTTVQDGGATRQTVESLLGYDQGGQLHVDVVVYLMMEEEGREVLRDYSQLAGKYKDHVKIGGYKLILDGSPQGKSAWMTKPYENCGDYCGYPRYTDEQVTTFIKEALEDDQQVLAHCNGDAAGDQFLRCYRKAYEEAQDPEKKNLRPVMIHCQTARKDQMEQMKDLNMIPSVFVGHVYYWGDIHMKNFGQERGSQISPCKWAEEEGLVLNLHQDMPVTRPNMLHSIWCAVNRVSRTGKIIGEEQKITVYQAFRAASYGGAYEYKEEDRKGTLEPGKRADMIILDKDPFDIDPMEIKDIQVLETIKDGNTVYTKE</sequence>
<dbReference type="Gene3D" id="3.10.310.70">
    <property type="match status" value="1"/>
</dbReference>
<dbReference type="Pfam" id="PF07969">
    <property type="entry name" value="Amidohydro_3"/>
    <property type="match status" value="1"/>
</dbReference>
<gene>
    <name evidence="2" type="ORF">H9756_09720</name>
</gene>
<dbReference type="InterPro" id="IPR033932">
    <property type="entry name" value="YtcJ-like"/>
</dbReference>
<dbReference type="GO" id="GO:0016810">
    <property type="term" value="F:hydrolase activity, acting on carbon-nitrogen (but not peptide) bonds"/>
    <property type="evidence" value="ECO:0007669"/>
    <property type="project" value="InterPro"/>
</dbReference>
<protein>
    <submittedName>
        <fullName evidence="2">Amidohydrolase</fullName>
    </submittedName>
</protein>
<reference evidence="2" key="1">
    <citation type="journal article" date="2021" name="PeerJ">
        <title>Extensive microbial diversity within the chicken gut microbiome revealed by metagenomics and culture.</title>
        <authorList>
            <person name="Gilroy R."/>
            <person name="Ravi A."/>
            <person name="Getino M."/>
            <person name="Pursley I."/>
            <person name="Horton D.L."/>
            <person name="Alikhan N.F."/>
            <person name="Baker D."/>
            <person name="Gharbi K."/>
            <person name="Hall N."/>
            <person name="Watson M."/>
            <person name="Adriaenssens E.M."/>
            <person name="Foster-Nyarko E."/>
            <person name="Jarju S."/>
            <person name="Secka A."/>
            <person name="Antonio M."/>
            <person name="Oren A."/>
            <person name="Chaudhuri R.R."/>
            <person name="La Ragione R."/>
            <person name="Hildebrand F."/>
            <person name="Pallen M.J."/>
        </authorList>
    </citation>
    <scope>NUCLEOTIDE SEQUENCE</scope>
    <source>
        <strain evidence="2">CHK165-2605</strain>
    </source>
</reference>
<accession>A0A9D2T2D0</accession>
<dbReference type="InterPro" id="IPR013108">
    <property type="entry name" value="Amidohydro_3"/>
</dbReference>
<dbReference type="PANTHER" id="PTHR22642">
    <property type="entry name" value="IMIDAZOLONEPROPIONASE"/>
    <property type="match status" value="1"/>
</dbReference>
<dbReference type="InterPro" id="IPR032466">
    <property type="entry name" value="Metal_Hydrolase"/>
</dbReference>
<evidence type="ECO:0000313" key="2">
    <source>
        <dbReference type="EMBL" id="HJC43932.1"/>
    </source>
</evidence>
<dbReference type="Gene3D" id="2.30.40.10">
    <property type="entry name" value="Urease, subunit C, domain 1"/>
    <property type="match status" value="1"/>
</dbReference>
<dbReference type="AlphaFoldDB" id="A0A9D2T2D0"/>